<feature type="region of interest" description="Disordered" evidence="3">
    <location>
        <begin position="150"/>
        <end position="250"/>
    </location>
</feature>
<dbReference type="OrthoDB" id="7451790at2759"/>
<dbReference type="GO" id="GO:0031028">
    <property type="term" value="P:septation initiation signaling"/>
    <property type="evidence" value="ECO:0007669"/>
    <property type="project" value="TreeGrafter"/>
</dbReference>
<evidence type="ECO:0008006" key="6">
    <source>
        <dbReference type="Google" id="ProtNLM"/>
    </source>
</evidence>
<accession>A0A6A6UZF5</accession>
<dbReference type="InterPro" id="IPR025875">
    <property type="entry name" value="Leu-rich_rpt_4"/>
</dbReference>
<dbReference type="PANTHER" id="PTHR47566">
    <property type="match status" value="1"/>
</dbReference>
<feature type="compositionally biased region" description="Polar residues" evidence="3">
    <location>
        <begin position="1055"/>
        <end position="1066"/>
    </location>
</feature>
<dbReference type="SMART" id="SM00369">
    <property type="entry name" value="LRR_TYP"/>
    <property type="match status" value="6"/>
</dbReference>
<feature type="compositionally biased region" description="Pro residues" evidence="3">
    <location>
        <begin position="186"/>
        <end position="195"/>
    </location>
</feature>
<dbReference type="Pfam" id="PF12799">
    <property type="entry name" value="LRR_4"/>
    <property type="match status" value="1"/>
</dbReference>
<feature type="region of interest" description="Disordered" evidence="3">
    <location>
        <begin position="1163"/>
        <end position="1198"/>
    </location>
</feature>
<feature type="compositionally biased region" description="Low complexity" evidence="3">
    <location>
        <begin position="77"/>
        <end position="99"/>
    </location>
</feature>
<dbReference type="InterPro" id="IPR003591">
    <property type="entry name" value="Leu-rich_rpt_typical-subtyp"/>
</dbReference>
<organism evidence="4 5">
    <name type="scientific">Sporormia fimetaria CBS 119925</name>
    <dbReference type="NCBI Taxonomy" id="1340428"/>
    <lineage>
        <taxon>Eukaryota</taxon>
        <taxon>Fungi</taxon>
        <taxon>Dikarya</taxon>
        <taxon>Ascomycota</taxon>
        <taxon>Pezizomycotina</taxon>
        <taxon>Dothideomycetes</taxon>
        <taxon>Pleosporomycetidae</taxon>
        <taxon>Pleosporales</taxon>
        <taxon>Sporormiaceae</taxon>
        <taxon>Sporormia</taxon>
    </lineage>
</organism>
<reference evidence="4" key="1">
    <citation type="journal article" date="2020" name="Stud. Mycol.">
        <title>101 Dothideomycetes genomes: a test case for predicting lifestyles and emergence of pathogens.</title>
        <authorList>
            <person name="Haridas S."/>
            <person name="Albert R."/>
            <person name="Binder M."/>
            <person name="Bloem J."/>
            <person name="Labutti K."/>
            <person name="Salamov A."/>
            <person name="Andreopoulos B."/>
            <person name="Baker S."/>
            <person name="Barry K."/>
            <person name="Bills G."/>
            <person name="Bluhm B."/>
            <person name="Cannon C."/>
            <person name="Castanera R."/>
            <person name="Culley D."/>
            <person name="Daum C."/>
            <person name="Ezra D."/>
            <person name="Gonzalez J."/>
            <person name="Henrissat B."/>
            <person name="Kuo A."/>
            <person name="Liang C."/>
            <person name="Lipzen A."/>
            <person name="Lutzoni F."/>
            <person name="Magnuson J."/>
            <person name="Mondo S."/>
            <person name="Nolan M."/>
            <person name="Ohm R."/>
            <person name="Pangilinan J."/>
            <person name="Park H.-J."/>
            <person name="Ramirez L."/>
            <person name="Alfaro M."/>
            <person name="Sun H."/>
            <person name="Tritt A."/>
            <person name="Yoshinaga Y."/>
            <person name="Zwiers L.-H."/>
            <person name="Turgeon B."/>
            <person name="Goodwin S."/>
            <person name="Spatafora J."/>
            <person name="Crous P."/>
            <person name="Grigoriev I."/>
        </authorList>
    </citation>
    <scope>NUCLEOTIDE SEQUENCE</scope>
    <source>
        <strain evidence="4">CBS 119925</strain>
    </source>
</reference>
<dbReference type="GO" id="GO:1902412">
    <property type="term" value="P:regulation of mitotic cytokinesis"/>
    <property type="evidence" value="ECO:0007669"/>
    <property type="project" value="TreeGrafter"/>
</dbReference>
<keyword evidence="5" id="KW-1185">Reference proteome</keyword>
<proteinExistence type="predicted"/>
<evidence type="ECO:0000313" key="5">
    <source>
        <dbReference type="Proteomes" id="UP000799440"/>
    </source>
</evidence>
<dbReference type="SUPFAM" id="SSF52058">
    <property type="entry name" value="L domain-like"/>
    <property type="match status" value="1"/>
</dbReference>
<feature type="compositionally biased region" description="Polar residues" evidence="3">
    <location>
        <begin position="1073"/>
        <end position="1103"/>
    </location>
</feature>
<feature type="compositionally biased region" description="Polar residues" evidence="3">
    <location>
        <begin position="834"/>
        <end position="844"/>
    </location>
</feature>
<dbReference type="PANTHER" id="PTHR47566:SF1">
    <property type="entry name" value="PROTEIN NUD1"/>
    <property type="match status" value="1"/>
</dbReference>
<feature type="region of interest" description="Disordered" evidence="3">
    <location>
        <begin position="1039"/>
        <end position="1108"/>
    </location>
</feature>
<dbReference type="GO" id="GO:0061499">
    <property type="term" value="C:outer plaque of mitotic spindle pole body"/>
    <property type="evidence" value="ECO:0007669"/>
    <property type="project" value="TreeGrafter"/>
</dbReference>
<keyword evidence="1" id="KW-0433">Leucine-rich repeat</keyword>
<feature type="compositionally biased region" description="Polar residues" evidence="3">
    <location>
        <begin position="309"/>
        <end position="325"/>
    </location>
</feature>
<evidence type="ECO:0000256" key="1">
    <source>
        <dbReference type="ARBA" id="ARBA00022614"/>
    </source>
</evidence>
<gene>
    <name evidence="4" type="ORF">M011DRAFT_451924</name>
</gene>
<dbReference type="Gene3D" id="3.80.10.10">
    <property type="entry name" value="Ribonuclease Inhibitor"/>
    <property type="match status" value="1"/>
</dbReference>
<evidence type="ECO:0000256" key="2">
    <source>
        <dbReference type="ARBA" id="ARBA00022737"/>
    </source>
</evidence>
<feature type="compositionally biased region" description="Basic residues" evidence="3">
    <location>
        <begin position="33"/>
        <end position="42"/>
    </location>
</feature>
<feature type="region of interest" description="Disordered" evidence="3">
    <location>
        <begin position="531"/>
        <end position="649"/>
    </location>
</feature>
<evidence type="ECO:0000256" key="3">
    <source>
        <dbReference type="SAM" id="MobiDB-lite"/>
    </source>
</evidence>
<feature type="compositionally biased region" description="Polar residues" evidence="3">
    <location>
        <begin position="231"/>
        <end position="250"/>
    </location>
</feature>
<feature type="compositionally biased region" description="Basic and acidic residues" evidence="3">
    <location>
        <begin position="605"/>
        <end position="615"/>
    </location>
</feature>
<keyword evidence="2" id="KW-0677">Repeat</keyword>
<dbReference type="Proteomes" id="UP000799440">
    <property type="component" value="Unassembled WGS sequence"/>
</dbReference>
<feature type="region of interest" description="Disordered" evidence="3">
    <location>
        <begin position="981"/>
        <end position="1000"/>
    </location>
</feature>
<feature type="region of interest" description="Disordered" evidence="3">
    <location>
        <begin position="294"/>
        <end position="430"/>
    </location>
</feature>
<dbReference type="InterPro" id="IPR052574">
    <property type="entry name" value="CDIRP"/>
</dbReference>
<dbReference type="EMBL" id="MU006600">
    <property type="protein sequence ID" value="KAF2743133.1"/>
    <property type="molecule type" value="Genomic_DNA"/>
</dbReference>
<dbReference type="SMART" id="SM00365">
    <property type="entry name" value="LRR_SD22"/>
    <property type="match status" value="5"/>
</dbReference>
<feature type="region of interest" description="Disordered" evidence="3">
    <location>
        <begin position="1"/>
        <end position="99"/>
    </location>
</feature>
<feature type="region of interest" description="Disordered" evidence="3">
    <location>
        <begin position="665"/>
        <end position="696"/>
    </location>
</feature>
<name>A0A6A6UZF5_9PLEO</name>
<evidence type="ECO:0000313" key="4">
    <source>
        <dbReference type="EMBL" id="KAF2743133.1"/>
    </source>
</evidence>
<feature type="region of interest" description="Disordered" evidence="3">
    <location>
        <begin position="798"/>
        <end position="844"/>
    </location>
</feature>
<dbReference type="InterPro" id="IPR001611">
    <property type="entry name" value="Leu-rich_rpt"/>
</dbReference>
<feature type="region of interest" description="Disordered" evidence="3">
    <location>
        <begin position="454"/>
        <end position="475"/>
    </location>
</feature>
<protein>
    <recommendedName>
        <fullName evidence="6">L domain-like protein</fullName>
    </recommendedName>
</protein>
<feature type="compositionally biased region" description="Basic and acidic residues" evidence="3">
    <location>
        <begin position="157"/>
        <end position="177"/>
    </location>
</feature>
<sequence>MKPWLEDLSEEWVPQDTIAKPTEHTPQAALPKPKSRIPRMRHTSSSFSEIHVRRPVLSDARPNRPKSVLADRSDNDANLPSPAARNAPSAASSYSAGSQGSVVYHGTVAQKPVARSSIDNQYHATPEWRRRLVKGEVGYGEQKDLFSPMGLENIFQRPRENITQDSKTRESKLDLLKGLDTSAMPSSPPPWPPRGPSNRRQRDDSNPVEGDMSAMSEHPDGTGADDPGSSAYRSSVNLTKAGTQQDGPRTVSGQIEYENEAFSPVYLTTNLMVGHATKAATALSASTLANRLRQIGTPPPTFEHHPASESDSAMQNTTQNESSLFKLQDDTLPADLPSGTPDIGGKSAPFVEVKRGGYSQDNSFRRRPLSPSYEIQPSEDKVGSSKSANAAKGRARGSGLQQPPEPNARPVTPHQDSQFLTPGRAQVSGSPLKLFDAHDTFTSNRLQRRLSQLERKPEKAELGPYNVDSPQVQKTSRLPSVEEANIYKLGMESASEVVATQRDTRPKRVSTFGQGQLDQYAFPEDFSMMSSQASYDQGSAPEDSPLTDVAPPGSRQPTRFHSDGSPRATSSSRTKRQGLTRVSNTSRRASRVELLPPLTLQPEATDNHEYAEGKRGPTSPFKNPKRKRRRTLYSVDNEGSGLLGGSELSSTHEPQVAVHLAVGQTPPEAPAGRSAEALGPEAHNQDSRPRNPTPNHRMREEIQAGVLEATEAFIMSSPRMETIRERLQSPLSAGAPSEEAKAALVANEIAMFNQQRPPLLRKQSRKRSVTTQDFLNEAVKIMDYIRAKGRPTSGLESLEEFVSEVPSQHDDEAVGSSQLSFSRPPSREGRTSEWRQPNELNTNPKLMSHLRKYQEKESDDFMGSSVRSLHLARGDALSTSDGQSIVVEQGNIRITDNQGRQRDDLAQAANTIEAQLMMNGTHPSVVSSMGQTVATNASRRSENVANLAPEAVAHLIPEHVGGMSFDREKNIWVRQKLPSKEYHDGNATNVDESEDDPLGNIPDLTVDETAEFRMQNHASPVRPQATAETFLEDTEEAINANQSRPVTSEGKGVAQTDTSSVPSKGSNHFGWSFTKTDTRATSWSDQEQRKGSNQNRNPRTTTFPIPESDENDVEHEIKYYEGRDKAATPLINRRIRDITFSVEHQGGLDTRREESSQWAYPNAHTRHRPEQGPWPHKKVTRSMPASRAVTRPGDGDESIVNDLAPRNYRMQLSMSVSAPVLGLHKPDALVTVPSSPTRADVTFMLSDLPEFTLHQVDECEVPDRVVIKKNEDHLSKSIEDRYALGTADLIKALQDAAPDEPFWEDLRQVELRDKSLENLHRLDEFCNRLEELDVSNNNINQVKGIPYTVRRLRAANNALSGLTSWGTLMNLQHLDISGNDIDRLDGLGDLVHLRTLKVDNNRIMSLDGLMHLDGLMELSAAGNQVEAIDFSKANMKSLTDLNLSANRLVEVRNVSRLPHLQSLNLDNNRIDEFPLAEGPQLQCALLKCLRVCGNGMDKLDLVGWCPNLEALHVDGNSLTHVIGLERLKRLRTFSAREQFLEGGSDMQAYVENFLHNADVRDLHISINTARFLDVSQHLLNLQKLELASMGLEDLPDDFGQLTPNLRTLNLNFNSLKDLRPLLNIKRLNELFVAGNKLTRLRTNLAVIGKLTTLVKLDLRDNPLTLRFYPPASEKRVMSLRQKPSVDTNENRFVLPDGDAEEDKRYLQRLDFETRLRRRVQEIMLCTQCYNLVELDGLPFDKTRILVKDDIWDRLVFLGVIRRAEIGSQITNDYE</sequence>
<dbReference type="PROSITE" id="PS51450">
    <property type="entry name" value="LRR"/>
    <property type="match status" value="7"/>
</dbReference>
<dbReference type="InterPro" id="IPR032675">
    <property type="entry name" value="LRR_dom_sf"/>
</dbReference>
<dbReference type="GO" id="GO:0035591">
    <property type="term" value="F:signaling adaptor activity"/>
    <property type="evidence" value="ECO:0007669"/>
    <property type="project" value="TreeGrafter"/>
</dbReference>